<gene>
    <name evidence="4" type="ORF">SAMN05428998_1472</name>
</gene>
<evidence type="ECO:0000259" key="3">
    <source>
        <dbReference type="Pfam" id="PF07693"/>
    </source>
</evidence>
<evidence type="ECO:0000313" key="4">
    <source>
        <dbReference type="EMBL" id="SMF82534.1"/>
    </source>
</evidence>
<organism evidence="4 5">
    <name type="scientific">Tistlia consotensis USBA 355</name>
    <dbReference type="NCBI Taxonomy" id="560819"/>
    <lineage>
        <taxon>Bacteria</taxon>
        <taxon>Pseudomonadati</taxon>
        <taxon>Pseudomonadota</taxon>
        <taxon>Alphaproteobacteria</taxon>
        <taxon>Rhodospirillales</taxon>
        <taxon>Rhodovibrionaceae</taxon>
        <taxon>Tistlia</taxon>
    </lineage>
</organism>
<dbReference type="AlphaFoldDB" id="A0A1Y6CPZ2"/>
<evidence type="ECO:0000256" key="2">
    <source>
        <dbReference type="SAM" id="Phobius"/>
    </source>
</evidence>
<feature type="transmembrane region" description="Helical" evidence="2">
    <location>
        <begin position="251"/>
        <end position="269"/>
    </location>
</feature>
<evidence type="ECO:0000313" key="5">
    <source>
        <dbReference type="Proteomes" id="UP000192917"/>
    </source>
</evidence>
<proteinExistence type="predicted"/>
<dbReference type="InterPro" id="IPR011646">
    <property type="entry name" value="KAP_P-loop"/>
</dbReference>
<keyword evidence="2" id="KW-0812">Transmembrane</keyword>
<dbReference type="EMBL" id="FWZX01000047">
    <property type="protein sequence ID" value="SMF82534.1"/>
    <property type="molecule type" value="Genomic_DNA"/>
</dbReference>
<feature type="transmembrane region" description="Helical" evidence="2">
    <location>
        <begin position="218"/>
        <end position="245"/>
    </location>
</feature>
<name>A0A1Y6CPZ2_9PROT</name>
<dbReference type="InterPro" id="IPR027417">
    <property type="entry name" value="P-loop_NTPase"/>
</dbReference>
<feature type="domain" description="KAP NTPase" evidence="3">
    <location>
        <begin position="101"/>
        <end position="469"/>
    </location>
</feature>
<dbReference type="Pfam" id="PF07693">
    <property type="entry name" value="KAP_NTPase"/>
    <property type="match status" value="1"/>
</dbReference>
<sequence>MPPEAACDALRPDRPTARPSEGMASDGARHFFEDTSACTALLFSRRIGAILWFHIAKLTSSDRTTHMNDSFKKTSSQPQRMPSILDKELEDRSADAFGHQDYADALRDLIEAPTNRPPFSVGLLGPWGTGKSSIKALYRRDLESDKSGTAENRRSDRIHVITFNAWRFGGEQDLKRALLRESFKQLGGNEAALRRALFEQVNKVTHEKRRFRDWFGEAFGQLIGSTAILLLLFVAAISITWLFVWSTGLEAQYSVAGVFVAATALTGWLGKSIVDLRVRAPAQFLPQTSVSFPATSAEEYERLLTDQITEFRRGVGRKCERLVVFVDDLDRLSAPEMVAGLDAIRTFLELPFNTSEDGFGVVFVISCDEDKIAEAIQRRSGAGSPDLPGAVFSRGDARRYLDRLFQYRLEIPQFPKLDMRDFALKKLQGIESVATDLEKRKVALEDVIDRLIHVDVQSPRNAIQLLNAFIQSWWIGSLRERNGVGSSAPGALHKGAVTDHPLSLAALCVLRVDFPDFYDAVQTRPEIISEFRSSVFGGKPPMELAPQARELLRDFLVADKNGDLTGEVRADRRTDHRKLRRYLSSLADLRWPVVLQPLLRLAEDPITRKFGDRAATVFDSLVSGDDAGVLEAFGRNLDDKSLADEDVVLLEDFGEALPQETEARRVNAARVLAALVDRIPQERRRRILSPLIRQMAALKAVRMNVQPGRARQIIEGATAEDRRDVAERFITDLLNLNPLDWRLATGGEPNLDEVIGAVRDAVDLALEVKDANGLPPSADAMLRDWLLKREVRLGGESQTLPFTELEGWMERYSDLLLEYLATDYSDQAIGELEGTERALEVAPPVLARISSILADTAALGQEEREVLWGQLTRLIGVQPRTAAEAAWAEAARYSTLARPDERRAFLAAFATRLCKEIEDGENWPLDRTQGAIKIIDLIAEWQADIDLKTATTLEKLILLWAKESSHESFALRALDVLKGQAKESWDRIISELSQLELSARPNDVSRYLGRSFGEIAMAGKNQLVKKMDALINDNEPNEESIESYKTVVKSMPEMAWSAAPLNDHLGRLLDRISAMHNNAAYLGHFLPVASGIF</sequence>
<keyword evidence="5" id="KW-1185">Reference proteome</keyword>
<dbReference type="Gene3D" id="3.40.50.300">
    <property type="entry name" value="P-loop containing nucleotide triphosphate hydrolases"/>
    <property type="match status" value="1"/>
</dbReference>
<reference evidence="4 5" key="1">
    <citation type="submission" date="2017-04" db="EMBL/GenBank/DDBJ databases">
        <authorList>
            <person name="Afonso C.L."/>
            <person name="Miller P.J."/>
            <person name="Scott M.A."/>
            <person name="Spackman E."/>
            <person name="Goraichik I."/>
            <person name="Dimitrov K.M."/>
            <person name="Suarez D.L."/>
            <person name="Swayne D.E."/>
        </authorList>
    </citation>
    <scope>NUCLEOTIDE SEQUENCE [LARGE SCALE GENOMIC DNA]</scope>
    <source>
        <strain evidence="4 5">USBA 355</strain>
    </source>
</reference>
<accession>A0A1Y6CPZ2</accession>
<keyword evidence="2" id="KW-1133">Transmembrane helix</keyword>
<evidence type="ECO:0000256" key="1">
    <source>
        <dbReference type="SAM" id="MobiDB-lite"/>
    </source>
</evidence>
<dbReference type="Proteomes" id="UP000192917">
    <property type="component" value="Unassembled WGS sequence"/>
</dbReference>
<dbReference type="STRING" id="560819.SAMN05428998_1472"/>
<keyword evidence="2" id="KW-0472">Membrane</keyword>
<dbReference type="SUPFAM" id="SSF52540">
    <property type="entry name" value="P-loop containing nucleoside triphosphate hydrolases"/>
    <property type="match status" value="1"/>
</dbReference>
<protein>
    <submittedName>
        <fullName evidence="4">KAP family P-loop domain-containing protein</fullName>
    </submittedName>
</protein>
<feature type="region of interest" description="Disordered" evidence="1">
    <location>
        <begin position="1"/>
        <end position="24"/>
    </location>
</feature>